<accession>A0ABT6UTN6</accession>
<evidence type="ECO:0000313" key="2">
    <source>
        <dbReference type="Proteomes" id="UP001229025"/>
    </source>
</evidence>
<dbReference type="EMBL" id="JASCSA010000025">
    <property type="protein sequence ID" value="MDI5886068.1"/>
    <property type="molecule type" value="Genomic_DNA"/>
</dbReference>
<dbReference type="Pfam" id="PF06892">
    <property type="entry name" value="Phage_CP76"/>
    <property type="match status" value="1"/>
</dbReference>
<gene>
    <name evidence="1" type="ORF">QLT01_17125</name>
</gene>
<dbReference type="Proteomes" id="UP001229025">
    <property type="component" value="Unassembled WGS sequence"/>
</dbReference>
<evidence type="ECO:0000313" key="1">
    <source>
        <dbReference type="EMBL" id="MDI5886068.1"/>
    </source>
</evidence>
<protein>
    <submittedName>
        <fullName evidence="1">Uncharacterized protein</fullName>
    </submittedName>
</protein>
<dbReference type="InterPro" id="IPR029024">
    <property type="entry name" value="TerB-like"/>
</dbReference>
<keyword evidence="2" id="KW-1185">Reference proteome</keyword>
<reference evidence="2" key="1">
    <citation type="submission" date="2023-07" db="EMBL/GenBank/DDBJ databases">
        <title>Genome-based characterization of strain KMM 296 and proposal for reclassification of Cobetia litoralis and Cobetia pacifica, and emended description of the species Cobetia amphilecti and Cobetia marina.</title>
        <authorList>
            <person name="Balabanova L."/>
            <person name="Nedashkovskaya O."/>
        </authorList>
    </citation>
    <scope>NUCLEOTIDE SEQUENCE [LARGE SCALE GENOMIC DNA]</scope>
    <source>
        <strain evidence="2">NRIC 0815</strain>
    </source>
</reference>
<name>A0ABT6UTN6_9GAMM</name>
<dbReference type="RefSeq" id="WP_284727609.1">
    <property type="nucleotide sequence ID" value="NZ_JASCSA010000025.1"/>
</dbReference>
<comment type="caution">
    <text evidence="1">The sequence shown here is derived from an EMBL/GenBank/DDBJ whole genome shotgun (WGS) entry which is preliminary data.</text>
</comment>
<sequence length="162" mass="18276">MEIHTVRDMDSFLDAVHGVAFDSHPKQLADRIGISQRALYRRLDENDSMPLRLTDFVGIFWNVDEAKQLRMLEPFLDYLGMTAIKRSEIGKVERGDVFASMLQAQQENGRLAALMQAAIADGVVDDQEAEQLIRQSSELKRQHDEMMGQLMAMRGVAPAAVQ</sequence>
<organism evidence="1 2">
    <name type="scientific">Cobetia amphilecti</name>
    <dbReference type="NCBI Taxonomy" id="1055104"/>
    <lineage>
        <taxon>Bacteria</taxon>
        <taxon>Pseudomonadati</taxon>
        <taxon>Pseudomonadota</taxon>
        <taxon>Gammaproteobacteria</taxon>
        <taxon>Oceanospirillales</taxon>
        <taxon>Halomonadaceae</taxon>
        <taxon>Cobetia</taxon>
    </lineage>
</organism>
<dbReference type="InterPro" id="IPR009679">
    <property type="entry name" value="Phage_186_CII-like"/>
</dbReference>
<proteinExistence type="predicted"/>
<dbReference type="SUPFAM" id="SSF158682">
    <property type="entry name" value="TerB-like"/>
    <property type="match status" value="1"/>
</dbReference>